<comment type="cofactor">
    <cofactor evidence="1">
        <name>Mg(2+)</name>
        <dbReference type="ChEBI" id="CHEBI:18420"/>
    </cofactor>
</comment>
<evidence type="ECO:0000313" key="9">
    <source>
        <dbReference type="Proteomes" id="UP000766550"/>
    </source>
</evidence>
<evidence type="ECO:0000256" key="4">
    <source>
        <dbReference type="ARBA" id="ARBA00022801"/>
    </source>
</evidence>
<comment type="caution">
    <text evidence="8">The sequence shown here is derived from an EMBL/GenBank/DDBJ whole genome shotgun (WGS) entry which is preliminary data.</text>
</comment>
<keyword evidence="5" id="KW-0460">Magnesium</keyword>
<evidence type="ECO:0000259" key="7">
    <source>
        <dbReference type="Pfam" id="PF01850"/>
    </source>
</evidence>
<dbReference type="GO" id="GO:0046872">
    <property type="term" value="F:metal ion binding"/>
    <property type="evidence" value="ECO:0007669"/>
    <property type="project" value="UniProtKB-KW"/>
</dbReference>
<evidence type="ECO:0000256" key="6">
    <source>
        <dbReference type="ARBA" id="ARBA00038093"/>
    </source>
</evidence>
<dbReference type="InterPro" id="IPR050556">
    <property type="entry name" value="Type_II_TA_system_RNase"/>
</dbReference>
<feature type="domain" description="PIN" evidence="7">
    <location>
        <begin position="3"/>
        <end position="115"/>
    </location>
</feature>
<dbReference type="SUPFAM" id="SSF88723">
    <property type="entry name" value="PIN domain-like"/>
    <property type="match status" value="1"/>
</dbReference>
<dbReference type="CDD" id="cd18739">
    <property type="entry name" value="PIN_VapC4-5_FitB-like"/>
    <property type="match status" value="1"/>
</dbReference>
<dbReference type="Gene3D" id="3.40.50.1010">
    <property type="entry name" value="5'-nuclease"/>
    <property type="match status" value="1"/>
</dbReference>
<keyword evidence="3" id="KW-0479">Metal-binding</keyword>
<evidence type="ECO:0000256" key="1">
    <source>
        <dbReference type="ARBA" id="ARBA00001946"/>
    </source>
</evidence>
<organism evidence="8 9">
    <name type="scientific">Haloarcula limicola</name>
    <dbReference type="NCBI Taxonomy" id="1429915"/>
    <lineage>
        <taxon>Archaea</taxon>
        <taxon>Methanobacteriati</taxon>
        <taxon>Methanobacteriota</taxon>
        <taxon>Stenosarchaea group</taxon>
        <taxon>Halobacteria</taxon>
        <taxon>Halobacteriales</taxon>
        <taxon>Haloarculaceae</taxon>
        <taxon>Haloarcula</taxon>
    </lineage>
</organism>
<keyword evidence="2" id="KW-0540">Nuclease</keyword>
<keyword evidence="9" id="KW-1185">Reference proteome</keyword>
<dbReference type="Pfam" id="PF01850">
    <property type="entry name" value="PIN"/>
    <property type="match status" value="1"/>
</dbReference>
<name>A0A8J7Y621_9EURY</name>
<evidence type="ECO:0000256" key="2">
    <source>
        <dbReference type="ARBA" id="ARBA00022722"/>
    </source>
</evidence>
<reference evidence="8 9" key="1">
    <citation type="submission" date="2021-06" db="EMBL/GenBank/DDBJ databases">
        <title>New haloarchaea isolates fom saline soil.</title>
        <authorList>
            <person name="Duran-Viseras A."/>
            <person name="Sanchez-Porro C.S."/>
            <person name="Ventosa A."/>
        </authorList>
    </citation>
    <scope>NUCLEOTIDE SEQUENCE [LARGE SCALE GENOMIC DNA]</scope>
    <source>
        <strain evidence="8 9">JCM 183640</strain>
    </source>
</reference>
<evidence type="ECO:0000256" key="3">
    <source>
        <dbReference type="ARBA" id="ARBA00022723"/>
    </source>
</evidence>
<comment type="similarity">
    <text evidence="6">Belongs to the PINc/VapC protein family.</text>
</comment>
<dbReference type="InterPro" id="IPR002716">
    <property type="entry name" value="PIN_dom"/>
</dbReference>
<protein>
    <submittedName>
        <fullName evidence="8">Type II toxin-antitoxin system VapC family toxin</fullName>
    </submittedName>
</protein>
<gene>
    <name evidence="8" type="ORF">KTS45_13525</name>
</gene>
<sequence>MTFLDSSVIIDYLDGVEEVVGFVDEQPVLVTSSICIYEVLAGAVFSSGETDLVGARENFGRVAALDFSEEVAFEAARMQARLLESGDPLSPRDLMIAATARSEGKELVISDADFDTDGLRELLSVRKLSSNQHSG</sequence>
<dbReference type="AlphaFoldDB" id="A0A8J7Y621"/>
<dbReference type="PANTHER" id="PTHR33653:SF1">
    <property type="entry name" value="RIBONUCLEASE VAPC2"/>
    <property type="match status" value="1"/>
</dbReference>
<dbReference type="OrthoDB" id="147588at2157"/>
<dbReference type="RefSeq" id="WP_162318056.1">
    <property type="nucleotide sequence ID" value="NZ_JAHQXF010000002.1"/>
</dbReference>
<keyword evidence="4" id="KW-0378">Hydrolase</keyword>
<dbReference type="GO" id="GO:0016787">
    <property type="term" value="F:hydrolase activity"/>
    <property type="evidence" value="ECO:0007669"/>
    <property type="project" value="UniProtKB-KW"/>
</dbReference>
<dbReference type="GO" id="GO:0004518">
    <property type="term" value="F:nuclease activity"/>
    <property type="evidence" value="ECO:0007669"/>
    <property type="project" value="UniProtKB-KW"/>
</dbReference>
<accession>A0A8J7Y621</accession>
<evidence type="ECO:0000313" key="8">
    <source>
        <dbReference type="EMBL" id="MBV0925220.1"/>
    </source>
</evidence>
<dbReference type="PANTHER" id="PTHR33653">
    <property type="entry name" value="RIBONUCLEASE VAPC2"/>
    <property type="match status" value="1"/>
</dbReference>
<evidence type="ECO:0000256" key="5">
    <source>
        <dbReference type="ARBA" id="ARBA00022842"/>
    </source>
</evidence>
<dbReference type="EMBL" id="JAHQXF010000002">
    <property type="protein sequence ID" value="MBV0925220.1"/>
    <property type="molecule type" value="Genomic_DNA"/>
</dbReference>
<dbReference type="Proteomes" id="UP000766550">
    <property type="component" value="Unassembled WGS sequence"/>
</dbReference>
<dbReference type="InterPro" id="IPR029060">
    <property type="entry name" value="PIN-like_dom_sf"/>
</dbReference>
<proteinExistence type="inferred from homology"/>